<feature type="transmembrane region" description="Helical" evidence="6">
    <location>
        <begin position="116"/>
        <end position="137"/>
    </location>
</feature>
<dbReference type="Pfam" id="PF04193">
    <property type="entry name" value="PQ-loop"/>
    <property type="match status" value="1"/>
</dbReference>
<dbReference type="AlphaFoldDB" id="R7YSB0"/>
<evidence type="ECO:0000313" key="8">
    <source>
        <dbReference type="Proteomes" id="UP000016924"/>
    </source>
</evidence>
<feature type="transmembrane region" description="Helical" evidence="6">
    <location>
        <begin position="58"/>
        <end position="79"/>
    </location>
</feature>
<dbReference type="OrthoDB" id="407617at2759"/>
<keyword evidence="4 6" id="KW-0472">Membrane</keyword>
<evidence type="ECO:0000256" key="1">
    <source>
        <dbReference type="ARBA" id="ARBA00004141"/>
    </source>
</evidence>
<dbReference type="Proteomes" id="UP000016924">
    <property type="component" value="Unassembled WGS sequence"/>
</dbReference>
<feature type="transmembrane region" description="Helical" evidence="6">
    <location>
        <begin position="183"/>
        <end position="204"/>
    </location>
</feature>
<reference evidence="8" key="1">
    <citation type="submission" date="2012-06" db="EMBL/GenBank/DDBJ databases">
        <title>The genome sequence of Coniosporium apollinis CBS 100218.</title>
        <authorList>
            <consortium name="The Broad Institute Genome Sequencing Platform"/>
            <person name="Cuomo C."/>
            <person name="Gorbushina A."/>
            <person name="Noack S."/>
            <person name="Walker B."/>
            <person name="Young S.K."/>
            <person name="Zeng Q."/>
            <person name="Gargeya S."/>
            <person name="Fitzgerald M."/>
            <person name="Haas B."/>
            <person name="Abouelleil A."/>
            <person name="Alvarado L."/>
            <person name="Arachchi H.M."/>
            <person name="Berlin A.M."/>
            <person name="Chapman S.B."/>
            <person name="Goldberg J."/>
            <person name="Griggs A."/>
            <person name="Gujja S."/>
            <person name="Hansen M."/>
            <person name="Howarth C."/>
            <person name="Imamovic A."/>
            <person name="Larimer J."/>
            <person name="McCowan C."/>
            <person name="Montmayeur A."/>
            <person name="Murphy C."/>
            <person name="Neiman D."/>
            <person name="Pearson M."/>
            <person name="Priest M."/>
            <person name="Roberts A."/>
            <person name="Saif S."/>
            <person name="Shea T."/>
            <person name="Sisk P."/>
            <person name="Sykes S."/>
            <person name="Wortman J."/>
            <person name="Nusbaum C."/>
            <person name="Birren B."/>
        </authorList>
    </citation>
    <scope>NUCLEOTIDE SEQUENCE [LARGE SCALE GENOMIC DNA]</scope>
    <source>
        <strain evidence="8">CBS 100218</strain>
    </source>
</reference>
<dbReference type="InterPro" id="IPR006603">
    <property type="entry name" value="PQ-loop_rpt"/>
</dbReference>
<gene>
    <name evidence="7" type="ORF">W97_03769</name>
</gene>
<evidence type="ECO:0000256" key="4">
    <source>
        <dbReference type="ARBA" id="ARBA00023136"/>
    </source>
</evidence>
<dbReference type="EMBL" id="JH767569">
    <property type="protein sequence ID" value="EON64536.1"/>
    <property type="molecule type" value="Genomic_DNA"/>
</dbReference>
<feature type="compositionally biased region" description="Polar residues" evidence="5">
    <location>
        <begin position="294"/>
        <end position="305"/>
    </location>
</feature>
<protein>
    <recommendedName>
        <fullName evidence="9">PQ loop repeat protein</fullName>
    </recommendedName>
</protein>
<dbReference type="GeneID" id="19901080"/>
<evidence type="ECO:0000313" key="7">
    <source>
        <dbReference type="EMBL" id="EON64536.1"/>
    </source>
</evidence>
<dbReference type="RefSeq" id="XP_007779853.1">
    <property type="nucleotide sequence ID" value="XM_007781663.1"/>
</dbReference>
<keyword evidence="3 6" id="KW-1133">Transmembrane helix</keyword>
<feature type="transmembrane region" description="Helical" evidence="6">
    <location>
        <begin position="149"/>
        <end position="171"/>
    </location>
</feature>
<sequence length="305" mass="34101">MAIWVIYLYHDDIRLWCIQVGSPVFSGSKPSRELADVCLPQLIPQIWQNWRRKKTDGLPALMLFLWVMAVPPLGIYAIVQQNFNIPLQLQPQIFGLEALFCWAQTLIYAHGWRTWTASLVAVITGIACAGVQVLLVFTLRGPYANGISWPITTIGIIAAVVLAAGLIPPYFELWKRDFRVIGINFIFLTTDWFGAFFSAMALVAQHTFDVIGGSSYTICMILELGIFLSHILWRFRTRKIHREAKLADLSYDDYIDEKRGLPAADSSASLEKLPIPSNANGAETDLEKGPTQVVAVSTSEQKTTP</sequence>
<dbReference type="GO" id="GO:0016020">
    <property type="term" value="C:membrane"/>
    <property type="evidence" value="ECO:0007669"/>
    <property type="project" value="UniProtKB-SubCell"/>
</dbReference>
<feature type="region of interest" description="Disordered" evidence="5">
    <location>
        <begin position="265"/>
        <end position="305"/>
    </location>
</feature>
<dbReference type="eggNOG" id="KOG2913">
    <property type="taxonomic scope" value="Eukaryota"/>
</dbReference>
<feature type="transmembrane region" description="Helical" evidence="6">
    <location>
        <begin position="91"/>
        <end position="109"/>
    </location>
</feature>
<evidence type="ECO:0008006" key="9">
    <source>
        <dbReference type="Google" id="ProtNLM"/>
    </source>
</evidence>
<accession>R7YSB0</accession>
<name>R7YSB0_CONA1</name>
<proteinExistence type="predicted"/>
<dbReference type="Gene3D" id="1.20.1280.290">
    <property type="match status" value="1"/>
</dbReference>
<evidence type="ECO:0000256" key="2">
    <source>
        <dbReference type="ARBA" id="ARBA00022692"/>
    </source>
</evidence>
<evidence type="ECO:0000256" key="5">
    <source>
        <dbReference type="SAM" id="MobiDB-lite"/>
    </source>
</evidence>
<dbReference type="HOGENOM" id="CLU_040201_2_1_1"/>
<dbReference type="OMA" id="FCISRAT"/>
<organism evidence="7 8">
    <name type="scientific">Coniosporium apollinis (strain CBS 100218)</name>
    <name type="common">Rock-inhabiting black yeast</name>
    <dbReference type="NCBI Taxonomy" id="1168221"/>
    <lineage>
        <taxon>Eukaryota</taxon>
        <taxon>Fungi</taxon>
        <taxon>Dikarya</taxon>
        <taxon>Ascomycota</taxon>
        <taxon>Pezizomycotina</taxon>
        <taxon>Dothideomycetes</taxon>
        <taxon>Dothideomycetes incertae sedis</taxon>
        <taxon>Coniosporium</taxon>
    </lineage>
</organism>
<evidence type="ECO:0000256" key="3">
    <source>
        <dbReference type="ARBA" id="ARBA00022989"/>
    </source>
</evidence>
<comment type="subcellular location">
    <subcellularLocation>
        <location evidence="1">Membrane</location>
        <topology evidence="1">Multi-pass membrane protein</topology>
    </subcellularLocation>
</comment>
<keyword evidence="8" id="KW-1185">Reference proteome</keyword>
<dbReference type="SMART" id="SM00679">
    <property type="entry name" value="CTNS"/>
    <property type="match status" value="2"/>
</dbReference>
<keyword evidence="2 6" id="KW-0812">Transmembrane</keyword>
<feature type="transmembrane region" description="Helical" evidence="6">
    <location>
        <begin position="210"/>
        <end position="233"/>
    </location>
</feature>
<evidence type="ECO:0000256" key="6">
    <source>
        <dbReference type="SAM" id="Phobius"/>
    </source>
</evidence>